<evidence type="ECO:0000313" key="3">
    <source>
        <dbReference type="Proteomes" id="UP000294309"/>
    </source>
</evidence>
<feature type="transmembrane region" description="Helical" evidence="1">
    <location>
        <begin position="130"/>
        <end position="156"/>
    </location>
</feature>
<gene>
    <name evidence="2" type="ORF">SGLAD_v1c03150</name>
</gene>
<dbReference type="KEGG" id="sgq:SGLAD_v1c03150"/>
<accession>A0A4P7AGJ5</accession>
<evidence type="ECO:0008006" key="4">
    <source>
        <dbReference type="Google" id="ProtNLM"/>
    </source>
</evidence>
<feature type="transmembrane region" description="Helical" evidence="1">
    <location>
        <begin position="333"/>
        <end position="359"/>
    </location>
</feature>
<dbReference type="Proteomes" id="UP000294309">
    <property type="component" value="Chromosome"/>
</dbReference>
<dbReference type="AlphaFoldDB" id="A0A4P7AGJ5"/>
<feature type="transmembrane region" description="Helical" evidence="1">
    <location>
        <begin position="366"/>
        <end position="386"/>
    </location>
</feature>
<proteinExistence type="predicted"/>
<feature type="transmembrane region" description="Helical" evidence="1">
    <location>
        <begin position="85"/>
        <end position="110"/>
    </location>
</feature>
<keyword evidence="3" id="KW-1185">Reference proteome</keyword>
<sequence length="387" mass="46925">MVNNFTRIFEINIFIKPFFYEKISKAWDYAASTNFILRTFINFFSIWSVYFLVFTTSFLVFLYIKMLKNIDFYHFKRIFWYPVRSAFRLFAILYIFIQMLPVIVNTLIYLQTRDKTWSFLYKNWASLYHFYTLNFTIFGIGFFMILNYIIYTAFSTTINITTLIKWKHNKSRLRDKYWKLLIVAGWINLWTLFLALFLTTFIIGTPTLIWKKCLKFSLLKNYLPWLSKYSTLPSHWVYITTYLSLVMLFGLNHLNIGVYNNLILLELFKKSIYPKYIHWRFLYIIFFGFFLGDFFITFGVIELFNQISCVVNNSGNKVINAGFSETNLYYQNLFYIESFSLICFSFLGFSFLGFFIFLIWELFFGWWGMSIYNYFKVSCFSFLYLFF</sequence>
<feature type="transmembrane region" description="Helical" evidence="1">
    <location>
        <begin position="236"/>
        <end position="260"/>
    </location>
</feature>
<feature type="transmembrane region" description="Helical" evidence="1">
    <location>
        <begin position="177"/>
        <end position="203"/>
    </location>
</feature>
<dbReference type="OrthoDB" id="389572at2"/>
<evidence type="ECO:0000256" key="1">
    <source>
        <dbReference type="SAM" id="Phobius"/>
    </source>
</evidence>
<keyword evidence="1" id="KW-0472">Membrane</keyword>
<organism evidence="2 3">
    <name type="scientific">Spiroplasma gladiatoris</name>
    <dbReference type="NCBI Taxonomy" id="2143"/>
    <lineage>
        <taxon>Bacteria</taxon>
        <taxon>Bacillati</taxon>
        <taxon>Mycoplasmatota</taxon>
        <taxon>Mollicutes</taxon>
        <taxon>Entomoplasmatales</taxon>
        <taxon>Spiroplasmataceae</taxon>
        <taxon>Spiroplasma</taxon>
    </lineage>
</organism>
<evidence type="ECO:0000313" key="2">
    <source>
        <dbReference type="EMBL" id="QBQ07514.1"/>
    </source>
</evidence>
<keyword evidence="1" id="KW-0812">Transmembrane</keyword>
<keyword evidence="1" id="KW-1133">Transmembrane helix</keyword>
<feature type="transmembrane region" description="Helical" evidence="1">
    <location>
        <begin position="44"/>
        <end position="64"/>
    </location>
</feature>
<name>A0A4P7AGJ5_9MOLU</name>
<reference evidence="2 3" key="1">
    <citation type="submission" date="2019-03" db="EMBL/GenBank/DDBJ databases">
        <title>Complete genome sequence of Spiroplasma gladiatoris TG-1 (DSM 22552).</title>
        <authorList>
            <person name="Lin Y.-C."/>
            <person name="Chou L."/>
            <person name="Kuo C.-H."/>
        </authorList>
    </citation>
    <scope>NUCLEOTIDE SEQUENCE [LARGE SCALE GENOMIC DNA]</scope>
    <source>
        <strain evidence="2 3">TG-1</strain>
    </source>
</reference>
<dbReference type="RefSeq" id="WP_134297305.1">
    <property type="nucleotide sequence ID" value="NZ_CP038013.1"/>
</dbReference>
<protein>
    <recommendedName>
        <fullName evidence="4">Transmembrane protein</fullName>
    </recommendedName>
</protein>
<feature type="transmembrane region" description="Helical" evidence="1">
    <location>
        <begin position="281"/>
        <end position="301"/>
    </location>
</feature>
<dbReference type="EMBL" id="CP038013">
    <property type="protein sequence ID" value="QBQ07514.1"/>
    <property type="molecule type" value="Genomic_DNA"/>
</dbReference>